<proteinExistence type="inferred from homology"/>
<dbReference type="CDD" id="cd09020">
    <property type="entry name" value="D-hex-6-P-epi_like"/>
    <property type="match status" value="1"/>
</dbReference>
<sequence length="288" mass="31680">MITTFTIRNVANEDGAAQISDFGAHVLSWTPAGGHPAVWQPKAVYLGKPIRGGVPVVLPWFALGFEHGEIAGKKPKHGFARTTVWHVDEDATDDRRIRYTLSDADATPELLAQLHSGASPRFHAVYDIEVGKELTMTLTITNDGTEPLRYETALHTHFHVGDLTQVSLHGLEGSDYLDATVAGYPPRVQPDEPVTFDGTTVDRIYYSTDTLRLDDPAWDRVIVIEAHGTKQTVTWNPGTAADTEIGDMQPGEWRDFVAIEAAACREYAIELAPGESHALTQRISVENR</sequence>
<evidence type="ECO:0000256" key="2">
    <source>
        <dbReference type="ARBA" id="ARBA00005866"/>
    </source>
</evidence>
<dbReference type="EC" id="5.1.3.15" evidence="4"/>
<dbReference type="InterPro" id="IPR008183">
    <property type="entry name" value="Aldose_1/G6P_1-epimerase"/>
</dbReference>
<evidence type="ECO:0000313" key="6">
    <source>
        <dbReference type="Proteomes" id="UP000451386"/>
    </source>
</evidence>
<dbReference type="SUPFAM" id="SSF74650">
    <property type="entry name" value="Galactose mutarotase-like"/>
    <property type="match status" value="1"/>
</dbReference>
<name>A0A0E2ZBB5_BIFBI</name>
<dbReference type="PANTHER" id="PTHR11122">
    <property type="entry name" value="APOSPORY-ASSOCIATED PROTEIN C-RELATED"/>
    <property type="match status" value="1"/>
</dbReference>
<dbReference type="PANTHER" id="PTHR11122:SF13">
    <property type="entry name" value="GLUCOSE-6-PHOSPHATE 1-EPIMERASE"/>
    <property type="match status" value="1"/>
</dbReference>
<comment type="caution">
    <text evidence="5">The sequence shown here is derived from an EMBL/GenBank/DDBJ whole genome shotgun (WGS) entry which is preliminary data.</text>
</comment>
<gene>
    <name evidence="5" type="ORF">GBA83_08165</name>
</gene>
<dbReference type="Proteomes" id="UP000451386">
    <property type="component" value="Unassembled WGS sequence"/>
</dbReference>
<accession>A0A0E2ZBB5</accession>
<evidence type="ECO:0000256" key="3">
    <source>
        <dbReference type="ARBA" id="ARBA00023235"/>
    </source>
</evidence>
<protein>
    <recommendedName>
        <fullName evidence="4">Putative glucose-6-phosphate 1-epimerase</fullName>
        <ecNumber evidence="4">5.1.3.15</ecNumber>
    </recommendedName>
</protein>
<dbReference type="GO" id="GO:0030246">
    <property type="term" value="F:carbohydrate binding"/>
    <property type="evidence" value="ECO:0007669"/>
    <property type="project" value="UniProtKB-UniRule"/>
</dbReference>
<comment type="catalytic activity">
    <reaction evidence="1">
        <text>alpha-D-glucose 6-phosphate = beta-D-glucose 6-phosphate</text>
        <dbReference type="Rhea" id="RHEA:16249"/>
        <dbReference type="ChEBI" id="CHEBI:58225"/>
        <dbReference type="ChEBI" id="CHEBI:58247"/>
        <dbReference type="EC" id="5.1.3.15"/>
    </reaction>
</comment>
<dbReference type="AlphaFoldDB" id="A0A0E2ZBB5"/>
<dbReference type="Pfam" id="PF01263">
    <property type="entry name" value="Aldose_epim"/>
    <property type="match status" value="1"/>
</dbReference>
<dbReference type="InterPro" id="IPR025532">
    <property type="entry name" value="G6P_1-epimerase"/>
</dbReference>
<dbReference type="Gene3D" id="2.70.98.10">
    <property type="match status" value="1"/>
</dbReference>
<dbReference type="GO" id="GO:0047938">
    <property type="term" value="F:glucose-6-phosphate 1-epimerase activity"/>
    <property type="evidence" value="ECO:0007669"/>
    <property type="project" value="UniProtKB-UniRule"/>
</dbReference>
<keyword evidence="3 4" id="KW-0413">Isomerase</keyword>
<organism evidence="5 6">
    <name type="scientific">Bifidobacterium bifidum</name>
    <dbReference type="NCBI Taxonomy" id="1681"/>
    <lineage>
        <taxon>Bacteria</taxon>
        <taxon>Bacillati</taxon>
        <taxon>Actinomycetota</taxon>
        <taxon>Actinomycetes</taxon>
        <taxon>Bifidobacteriales</taxon>
        <taxon>Bifidobacteriaceae</taxon>
        <taxon>Bifidobacterium</taxon>
    </lineage>
</organism>
<evidence type="ECO:0000256" key="4">
    <source>
        <dbReference type="PIRNR" id="PIRNR016020"/>
    </source>
</evidence>
<comment type="similarity">
    <text evidence="2 4">Belongs to the glucose-6-phosphate 1-epimerase family.</text>
</comment>
<dbReference type="EMBL" id="WDOP01000007">
    <property type="protein sequence ID" value="KAB7486276.1"/>
    <property type="molecule type" value="Genomic_DNA"/>
</dbReference>
<evidence type="ECO:0000256" key="1">
    <source>
        <dbReference type="ARBA" id="ARBA00001096"/>
    </source>
</evidence>
<evidence type="ECO:0000313" key="5">
    <source>
        <dbReference type="EMBL" id="KAB7486276.1"/>
    </source>
</evidence>
<dbReference type="GO" id="GO:0005975">
    <property type="term" value="P:carbohydrate metabolic process"/>
    <property type="evidence" value="ECO:0007669"/>
    <property type="project" value="InterPro"/>
</dbReference>
<dbReference type="InterPro" id="IPR011013">
    <property type="entry name" value="Gal_mutarotase_sf_dom"/>
</dbReference>
<dbReference type="RefSeq" id="WP_003814840.1">
    <property type="nucleotide sequence ID" value="NZ_CP058603.1"/>
</dbReference>
<reference evidence="5 6" key="1">
    <citation type="journal article" date="2019" name="Nat. Med.">
        <title>A library of human gut bacterial isolates paired with longitudinal multiomics data enables mechanistic microbiome research.</title>
        <authorList>
            <person name="Poyet M."/>
            <person name="Groussin M."/>
            <person name="Gibbons S.M."/>
            <person name="Avila-Pacheco J."/>
            <person name="Jiang X."/>
            <person name="Kearney S.M."/>
            <person name="Perrotta A.R."/>
            <person name="Berdy B."/>
            <person name="Zhao S."/>
            <person name="Lieberman T.D."/>
            <person name="Swanson P.K."/>
            <person name="Smith M."/>
            <person name="Roesemann S."/>
            <person name="Alexander J.E."/>
            <person name="Rich S.A."/>
            <person name="Livny J."/>
            <person name="Vlamakis H."/>
            <person name="Clish C."/>
            <person name="Bullock K."/>
            <person name="Deik A."/>
            <person name="Scott J."/>
            <person name="Pierce K.A."/>
            <person name="Xavier R.J."/>
            <person name="Alm E.J."/>
        </authorList>
    </citation>
    <scope>NUCLEOTIDE SEQUENCE [LARGE SCALE GENOMIC DNA]</scope>
    <source>
        <strain evidence="5 6">BIOML-A13</strain>
    </source>
</reference>
<dbReference type="PIRSF" id="PIRSF016020">
    <property type="entry name" value="PHexose_mutarotase"/>
    <property type="match status" value="1"/>
</dbReference>
<dbReference type="InterPro" id="IPR014718">
    <property type="entry name" value="GH-type_carb-bd"/>
</dbReference>
<dbReference type="GeneID" id="93092974"/>